<evidence type="ECO:0000259" key="7">
    <source>
        <dbReference type="PROSITE" id="PS50045"/>
    </source>
</evidence>
<dbReference type="AlphaFoldDB" id="A0AA96G987"/>
<evidence type="ECO:0000256" key="1">
    <source>
        <dbReference type="ARBA" id="ARBA00022741"/>
    </source>
</evidence>
<dbReference type="SMART" id="SM00382">
    <property type="entry name" value="AAA"/>
    <property type="match status" value="1"/>
</dbReference>
<keyword evidence="1" id="KW-0547">Nucleotide-binding</keyword>
<protein>
    <submittedName>
        <fullName evidence="9">Sigma-54 dependent transcriptional regulator</fullName>
    </submittedName>
</protein>
<dbReference type="GO" id="GO:0005524">
    <property type="term" value="F:ATP binding"/>
    <property type="evidence" value="ECO:0007669"/>
    <property type="project" value="UniProtKB-KW"/>
</dbReference>
<dbReference type="InterPro" id="IPR002197">
    <property type="entry name" value="HTH_Fis"/>
</dbReference>
<dbReference type="SMART" id="SM00448">
    <property type="entry name" value="REC"/>
    <property type="match status" value="1"/>
</dbReference>
<evidence type="ECO:0000256" key="3">
    <source>
        <dbReference type="ARBA" id="ARBA00023015"/>
    </source>
</evidence>
<dbReference type="Pfam" id="PF00072">
    <property type="entry name" value="Response_reg"/>
    <property type="match status" value="1"/>
</dbReference>
<evidence type="ECO:0000313" key="10">
    <source>
        <dbReference type="Proteomes" id="UP001302719"/>
    </source>
</evidence>
<dbReference type="InterPro" id="IPR027417">
    <property type="entry name" value="P-loop_NTPase"/>
</dbReference>
<dbReference type="Gene3D" id="1.10.10.60">
    <property type="entry name" value="Homeodomain-like"/>
    <property type="match status" value="1"/>
</dbReference>
<dbReference type="RefSeq" id="WP_312640488.1">
    <property type="nucleotide sequence ID" value="NZ_CP116967.1"/>
</dbReference>
<dbReference type="GO" id="GO:0000160">
    <property type="term" value="P:phosphorelay signal transduction system"/>
    <property type="evidence" value="ECO:0007669"/>
    <property type="project" value="InterPro"/>
</dbReference>
<evidence type="ECO:0000256" key="2">
    <source>
        <dbReference type="ARBA" id="ARBA00022840"/>
    </source>
</evidence>
<keyword evidence="2" id="KW-0067">ATP-binding</keyword>
<dbReference type="InterPro" id="IPR011006">
    <property type="entry name" value="CheY-like_superfamily"/>
</dbReference>
<dbReference type="GO" id="GO:0006355">
    <property type="term" value="P:regulation of DNA-templated transcription"/>
    <property type="evidence" value="ECO:0007669"/>
    <property type="project" value="InterPro"/>
</dbReference>
<dbReference type="PROSITE" id="PS00675">
    <property type="entry name" value="SIGMA54_INTERACT_1"/>
    <property type="match status" value="1"/>
</dbReference>
<dbReference type="InterPro" id="IPR058031">
    <property type="entry name" value="AAA_lid_NorR"/>
</dbReference>
<dbReference type="Pfam" id="PF02954">
    <property type="entry name" value="HTH_8"/>
    <property type="match status" value="1"/>
</dbReference>
<dbReference type="EMBL" id="CP116967">
    <property type="protein sequence ID" value="WNM56752.1"/>
    <property type="molecule type" value="Genomic_DNA"/>
</dbReference>
<dbReference type="Pfam" id="PF00158">
    <property type="entry name" value="Sigma54_activat"/>
    <property type="match status" value="1"/>
</dbReference>
<feature type="domain" description="Response regulatory" evidence="8">
    <location>
        <begin position="11"/>
        <end position="125"/>
    </location>
</feature>
<dbReference type="PROSITE" id="PS50110">
    <property type="entry name" value="RESPONSE_REGULATORY"/>
    <property type="match status" value="1"/>
</dbReference>
<evidence type="ECO:0000256" key="6">
    <source>
        <dbReference type="PROSITE-ProRule" id="PRU00169"/>
    </source>
</evidence>
<dbReference type="KEGG" id="nall:PP769_12275"/>
<dbReference type="GO" id="GO:0043565">
    <property type="term" value="F:sequence-specific DNA binding"/>
    <property type="evidence" value="ECO:0007669"/>
    <property type="project" value="InterPro"/>
</dbReference>
<keyword evidence="10" id="KW-1185">Reference proteome</keyword>
<name>A0AA96G987_9BACT</name>
<dbReference type="PROSITE" id="PS50045">
    <property type="entry name" value="SIGMA54_INTERACT_4"/>
    <property type="match status" value="1"/>
</dbReference>
<dbReference type="Proteomes" id="UP001302719">
    <property type="component" value="Chromosome"/>
</dbReference>
<keyword evidence="3" id="KW-0805">Transcription regulation</keyword>
<feature type="domain" description="Sigma-54 factor interaction" evidence="7">
    <location>
        <begin position="151"/>
        <end position="380"/>
    </location>
</feature>
<accession>A0AA96G987</accession>
<dbReference type="Pfam" id="PF25601">
    <property type="entry name" value="AAA_lid_14"/>
    <property type="match status" value="1"/>
</dbReference>
<evidence type="ECO:0000313" key="9">
    <source>
        <dbReference type="EMBL" id="WNM56752.1"/>
    </source>
</evidence>
<dbReference type="PRINTS" id="PR01590">
    <property type="entry name" value="HTHFIS"/>
</dbReference>
<evidence type="ECO:0000256" key="5">
    <source>
        <dbReference type="ARBA" id="ARBA00023163"/>
    </source>
</evidence>
<keyword evidence="6" id="KW-0597">Phosphoprotein</keyword>
<dbReference type="InterPro" id="IPR001789">
    <property type="entry name" value="Sig_transdc_resp-reg_receiver"/>
</dbReference>
<evidence type="ECO:0000259" key="8">
    <source>
        <dbReference type="PROSITE" id="PS50110"/>
    </source>
</evidence>
<organism evidence="9 10">
    <name type="scientific">Candidatus Nitrospira allomarina</name>
    <dbReference type="NCBI Taxonomy" id="3020900"/>
    <lineage>
        <taxon>Bacteria</taxon>
        <taxon>Pseudomonadati</taxon>
        <taxon>Nitrospirota</taxon>
        <taxon>Nitrospiria</taxon>
        <taxon>Nitrospirales</taxon>
        <taxon>Nitrospiraceae</taxon>
        <taxon>Nitrospira</taxon>
    </lineage>
</organism>
<dbReference type="InterPro" id="IPR003593">
    <property type="entry name" value="AAA+_ATPase"/>
</dbReference>
<feature type="modified residue" description="4-aspartylphosphate" evidence="6">
    <location>
        <position position="60"/>
    </location>
</feature>
<keyword evidence="5" id="KW-0804">Transcription</keyword>
<dbReference type="PANTHER" id="PTHR32071">
    <property type="entry name" value="TRANSCRIPTIONAL REGULATORY PROTEIN"/>
    <property type="match status" value="1"/>
</dbReference>
<keyword evidence="4" id="KW-0238">DNA-binding</keyword>
<reference evidence="9 10" key="1">
    <citation type="submission" date="2023-01" db="EMBL/GenBank/DDBJ databases">
        <title>Cultivation and genomic characterization of new, ubiquitous marine nitrite-oxidizing bacteria from the Nitrospirales.</title>
        <authorList>
            <person name="Mueller A.J."/>
            <person name="Daebeler A."/>
            <person name="Herbold C.W."/>
            <person name="Kirkegaard R.H."/>
            <person name="Daims H."/>
        </authorList>
    </citation>
    <scope>NUCLEOTIDE SEQUENCE [LARGE SCALE GENOMIC DNA]</scope>
    <source>
        <strain evidence="9 10">VA</strain>
    </source>
</reference>
<dbReference type="Gene3D" id="1.10.8.60">
    <property type="match status" value="1"/>
</dbReference>
<gene>
    <name evidence="9" type="ORF">PP769_12275</name>
</gene>
<dbReference type="Gene3D" id="3.40.50.2300">
    <property type="match status" value="1"/>
</dbReference>
<sequence>MIDTEGGVGRGILVVEDDEQLQSALTHALSQHGYAVTVARDGYEGLERMEREAPWLVLTDLNLPGKGGMDFLREVRSQGYHMPVVVMTAYGGVDAAVEALKYGATDFLQKPFPLDRLEKLVDQLKDAQPVSGLEVLREQERCRREEPREGFLTRDPKVLHTITMLEMVAASPATILIQGESGTGKEVLARHVHRHSPRASQPFVAINCAALPEGLLESELFGYEKGAFTGALARRCGKFELAHQGTLLLDEIGEMSLGLQAKLLRVLQEREVDRLGSRQPVQVDVRVIATTNRNLAQEVQAGRFREDVYYRLSVMPFTIPPLRDRPEDVQLLAEYFANRSLRRNRRTPCEISEEAMAYLKRRPWRGNVRELENVIERGVLLAGNGPLLIEHFQFEEPMLAANHASAPSGTIWEMERELILRTLERHDGNRTHAARTLGISIRTLRNKLREYRQLNGGLSLGI</sequence>
<dbReference type="Gene3D" id="3.40.50.300">
    <property type="entry name" value="P-loop containing nucleotide triphosphate hydrolases"/>
    <property type="match status" value="1"/>
</dbReference>
<dbReference type="InterPro" id="IPR009057">
    <property type="entry name" value="Homeodomain-like_sf"/>
</dbReference>
<dbReference type="SUPFAM" id="SSF52172">
    <property type="entry name" value="CheY-like"/>
    <property type="match status" value="1"/>
</dbReference>
<dbReference type="InterPro" id="IPR002078">
    <property type="entry name" value="Sigma_54_int"/>
</dbReference>
<dbReference type="PANTHER" id="PTHR32071:SF21">
    <property type="entry name" value="TRANSCRIPTIONAL REGULATORY PROTEIN FLGR"/>
    <property type="match status" value="1"/>
</dbReference>
<evidence type="ECO:0000256" key="4">
    <source>
        <dbReference type="ARBA" id="ARBA00023125"/>
    </source>
</evidence>
<dbReference type="SUPFAM" id="SSF52540">
    <property type="entry name" value="P-loop containing nucleoside triphosphate hydrolases"/>
    <property type="match status" value="1"/>
</dbReference>
<dbReference type="FunFam" id="3.40.50.300:FF:000006">
    <property type="entry name" value="DNA-binding transcriptional regulator NtrC"/>
    <property type="match status" value="1"/>
</dbReference>
<proteinExistence type="predicted"/>
<dbReference type="InterPro" id="IPR025662">
    <property type="entry name" value="Sigma_54_int_dom_ATP-bd_1"/>
</dbReference>
<dbReference type="CDD" id="cd00009">
    <property type="entry name" value="AAA"/>
    <property type="match status" value="1"/>
</dbReference>
<dbReference type="SUPFAM" id="SSF46689">
    <property type="entry name" value="Homeodomain-like"/>
    <property type="match status" value="1"/>
</dbReference>